<accession>B7QNF7</accession>
<dbReference type="InParanoid" id="B7QNF7"/>
<protein>
    <submittedName>
        <fullName evidence="1 2">Uncharacterized protein</fullName>
    </submittedName>
</protein>
<dbReference type="Proteomes" id="UP000001555">
    <property type="component" value="Unassembled WGS sequence"/>
</dbReference>
<evidence type="ECO:0000313" key="3">
    <source>
        <dbReference type="Proteomes" id="UP000001555"/>
    </source>
</evidence>
<evidence type="ECO:0000313" key="2">
    <source>
        <dbReference type="EnsemblMetazoa" id="ISCW024932-PA"/>
    </source>
</evidence>
<evidence type="ECO:0000313" key="1">
    <source>
        <dbReference type="EMBL" id="EEC20379.1"/>
    </source>
</evidence>
<gene>
    <name evidence="1" type="ORF">IscW_ISCW024932</name>
</gene>
<keyword evidence="3" id="KW-1185">Reference proteome</keyword>
<dbReference type="VEuPathDB" id="VectorBase:ISCW024932"/>
<organism>
    <name type="scientific">Ixodes scapularis</name>
    <name type="common">Black-legged tick</name>
    <name type="synonym">Deer tick</name>
    <dbReference type="NCBI Taxonomy" id="6945"/>
    <lineage>
        <taxon>Eukaryota</taxon>
        <taxon>Metazoa</taxon>
        <taxon>Ecdysozoa</taxon>
        <taxon>Arthropoda</taxon>
        <taxon>Chelicerata</taxon>
        <taxon>Arachnida</taxon>
        <taxon>Acari</taxon>
        <taxon>Parasitiformes</taxon>
        <taxon>Ixodida</taxon>
        <taxon>Ixodoidea</taxon>
        <taxon>Ixodidae</taxon>
        <taxon>Ixodinae</taxon>
        <taxon>Ixodes</taxon>
    </lineage>
</organism>
<dbReference type="AlphaFoldDB" id="B7QNF7"/>
<reference evidence="2" key="2">
    <citation type="submission" date="2020-05" db="UniProtKB">
        <authorList>
            <consortium name="EnsemblMetazoa"/>
        </authorList>
    </citation>
    <scope>IDENTIFICATION</scope>
    <source>
        <strain evidence="2">wikel</strain>
    </source>
</reference>
<name>B7QNF7_IXOSC</name>
<dbReference type="PaxDb" id="6945-B7QNF7"/>
<reference evidence="1 3" key="1">
    <citation type="submission" date="2008-03" db="EMBL/GenBank/DDBJ databases">
        <title>Annotation of Ixodes scapularis.</title>
        <authorList>
            <consortium name="Ixodes scapularis Genome Project Consortium"/>
            <person name="Caler E."/>
            <person name="Hannick L.I."/>
            <person name="Bidwell S."/>
            <person name="Joardar V."/>
            <person name="Thiagarajan M."/>
            <person name="Amedeo P."/>
            <person name="Galinsky K.J."/>
            <person name="Schobel S."/>
            <person name="Inman J."/>
            <person name="Hostetler J."/>
            <person name="Miller J."/>
            <person name="Hammond M."/>
            <person name="Megy K."/>
            <person name="Lawson D."/>
            <person name="Kodira C."/>
            <person name="Sutton G."/>
            <person name="Meyer J."/>
            <person name="Hill C.A."/>
            <person name="Birren B."/>
            <person name="Nene V."/>
            <person name="Collins F."/>
            <person name="Alarcon-Chaidez F."/>
            <person name="Wikel S."/>
            <person name="Strausberg R."/>
        </authorList>
    </citation>
    <scope>NUCLEOTIDE SEQUENCE [LARGE SCALE GENOMIC DNA]</scope>
    <source>
        <strain evidence="3">Wikel</strain>
        <strain evidence="1">Wikel colony</strain>
    </source>
</reference>
<proteinExistence type="predicted"/>
<sequence length="75" mass="8801">MCNLAYCGCDLSGKMLEANAARLQQLQYRKKHTLEYEVDSFGNKKECMSAILQSLWRTTMDDCTYQQLRSRKRLD</sequence>
<dbReference type="HOGENOM" id="CLU_2673880_0_0_1"/>
<dbReference type="EnsemblMetazoa" id="ISCW024932-RA">
    <property type="protein sequence ID" value="ISCW024932-PA"/>
    <property type="gene ID" value="ISCW024932"/>
</dbReference>
<dbReference type="EMBL" id="DS978740">
    <property type="protein sequence ID" value="EEC20379.1"/>
    <property type="molecule type" value="Genomic_DNA"/>
</dbReference>
<dbReference type="EMBL" id="ABJB010759710">
    <property type="status" value="NOT_ANNOTATED_CDS"/>
    <property type="molecule type" value="Genomic_DNA"/>
</dbReference>
<dbReference type="VEuPathDB" id="VectorBase:ISCI024932"/>